<dbReference type="AlphaFoldDB" id="A0A7T8KFC6"/>
<proteinExistence type="predicted"/>
<feature type="non-terminal residue" evidence="2">
    <location>
        <position position="219"/>
    </location>
</feature>
<reference evidence="3" key="1">
    <citation type="submission" date="2021-01" db="EMBL/GenBank/DDBJ databases">
        <title>Caligus Genome Assembly.</title>
        <authorList>
            <person name="Gallardo-Escarate C."/>
        </authorList>
    </citation>
    <scope>NUCLEOTIDE SEQUENCE [LARGE SCALE GENOMIC DNA]</scope>
</reference>
<evidence type="ECO:0000313" key="2">
    <source>
        <dbReference type="EMBL" id="QQP54869.1"/>
    </source>
</evidence>
<gene>
    <name evidence="2" type="ORF">FKW44_007851</name>
</gene>
<accession>A0A7T8KFC6</accession>
<evidence type="ECO:0000256" key="1">
    <source>
        <dbReference type="SAM" id="Coils"/>
    </source>
</evidence>
<dbReference type="Proteomes" id="UP000595437">
    <property type="component" value="Chromosome 5"/>
</dbReference>
<feature type="coiled-coil region" evidence="1">
    <location>
        <begin position="74"/>
        <end position="101"/>
    </location>
</feature>
<organism evidence="2 3">
    <name type="scientific">Caligus rogercresseyi</name>
    <name type="common">Sea louse</name>
    <dbReference type="NCBI Taxonomy" id="217165"/>
    <lineage>
        <taxon>Eukaryota</taxon>
        <taxon>Metazoa</taxon>
        <taxon>Ecdysozoa</taxon>
        <taxon>Arthropoda</taxon>
        <taxon>Crustacea</taxon>
        <taxon>Multicrustacea</taxon>
        <taxon>Hexanauplia</taxon>
        <taxon>Copepoda</taxon>
        <taxon>Siphonostomatoida</taxon>
        <taxon>Caligidae</taxon>
        <taxon>Caligus</taxon>
    </lineage>
</organism>
<dbReference type="EMBL" id="CP045894">
    <property type="protein sequence ID" value="QQP54869.1"/>
    <property type="molecule type" value="Genomic_DNA"/>
</dbReference>
<evidence type="ECO:0000313" key="3">
    <source>
        <dbReference type="Proteomes" id="UP000595437"/>
    </source>
</evidence>
<keyword evidence="1" id="KW-0175">Coiled coil</keyword>
<keyword evidence="3" id="KW-1185">Reference proteome</keyword>
<protein>
    <submittedName>
        <fullName evidence="2">Uncharacterized protein</fullName>
    </submittedName>
</protein>
<sequence length="219" mass="25386">MAKGREDMQKLSSVKKAQVTRAVNSIYSLCQSLSIRKTSQGKSYLEDARIRLQRAYKALEDHYIELMEINPDQGEVYNEQLDEYDKKYQEALEKLLEIMALNEQPAEPMLNRAPQPSFNNTIHIDNSSLPFNLTKDHSPHELAEWVKSFKSYYTQNSIDKFPLHVQQTHFYKRIDASLKARISPNIQGATPVFSEAENGCINALEDEFLLLYPPFQRRL</sequence>
<name>A0A7T8KFC6_CALRO</name>